<dbReference type="PROSITE" id="PS50127">
    <property type="entry name" value="UBC_2"/>
    <property type="match status" value="1"/>
</dbReference>
<evidence type="ECO:0000256" key="1">
    <source>
        <dbReference type="ARBA" id="ARBA00022786"/>
    </source>
</evidence>
<dbReference type="FunCoup" id="A7T0T9">
    <property type="interactions" value="1196"/>
</dbReference>
<keyword evidence="1" id="KW-0833">Ubl conjugation pathway</keyword>
<keyword evidence="4" id="KW-1185">Reference proteome</keyword>
<evidence type="ECO:0000259" key="2">
    <source>
        <dbReference type="PROSITE" id="PS50127"/>
    </source>
</evidence>
<feature type="domain" description="UBC core" evidence="2">
    <location>
        <begin position="10"/>
        <end position="141"/>
    </location>
</feature>
<dbReference type="GO" id="GO:0031371">
    <property type="term" value="C:ubiquitin conjugating enzyme complex"/>
    <property type="evidence" value="ECO:0000318"/>
    <property type="project" value="GO_Central"/>
</dbReference>
<dbReference type="GO" id="GO:0070534">
    <property type="term" value="P:protein K63-linked ubiquitination"/>
    <property type="evidence" value="ECO:0000318"/>
    <property type="project" value="GO_Central"/>
</dbReference>
<dbReference type="HOGENOM" id="CLU_063065_4_0_1"/>
<dbReference type="CDD" id="cd23807">
    <property type="entry name" value="UEV_UBE2V"/>
    <property type="match status" value="1"/>
</dbReference>
<dbReference type="SUPFAM" id="SSF54495">
    <property type="entry name" value="UBC-like"/>
    <property type="match status" value="1"/>
</dbReference>
<accession>A7T0T9</accession>
<dbReference type="eggNOG" id="KOG0896">
    <property type="taxonomic scope" value="Eukaryota"/>
</dbReference>
<protein>
    <recommendedName>
        <fullName evidence="2">UBC core domain-containing protein</fullName>
    </recommendedName>
</protein>
<evidence type="ECO:0000313" key="4">
    <source>
        <dbReference type="Proteomes" id="UP000001593"/>
    </source>
</evidence>
<dbReference type="EMBL" id="DS470051">
    <property type="protein sequence ID" value="EDO30421.1"/>
    <property type="molecule type" value="Genomic_DNA"/>
</dbReference>
<proteinExistence type="predicted"/>
<dbReference type="AlphaFoldDB" id="A7T0T9"/>
<dbReference type="InterPro" id="IPR016135">
    <property type="entry name" value="UBQ-conjugating_enzyme/RWD"/>
</dbReference>
<dbReference type="SMART" id="SM00212">
    <property type="entry name" value="UBCc"/>
    <property type="match status" value="1"/>
</dbReference>
<dbReference type="PANTHER" id="PTHR24068">
    <property type="entry name" value="UBIQUITIN-CONJUGATING ENZYME E2"/>
    <property type="match status" value="1"/>
</dbReference>
<dbReference type="KEGG" id="nve:5501210"/>
<dbReference type="Pfam" id="PF00179">
    <property type="entry name" value="UQ_con"/>
    <property type="match status" value="1"/>
</dbReference>
<dbReference type="STRING" id="45351.A7T0T9"/>
<reference evidence="3 4" key="1">
    <citation type="journal article" date="2007" name="Science">
        <title>Sea anemone genome reveals ancestral eumetazoan gene repertoire and genomic organization.</title>
        <authorList>
            <person name="Putnam N.H."/>
            <person name="Srivastava M."/>
            <person name="Hellsten U."/>
            <person name="Dirks B."/>
            <person name="Chapman J."/>
            <person name="Salamov A."/>
            <person name="Terry A."/>
            <person name="Shapiro H."/>
            <person name="Lindquist E."/>
            <person name="Kapitonov V.V."/>
            <person name="Jurka J."/>
            <person name="Genikhovich G."/>
            <person name="Grigoriev I.V."/>
            <person name="Lucas S.M."/>
            <person name="Steele R.E."/>
            <person name="Finnerty J.R."/>
            <person name="Technau U."/>
            <person name="Martindale M.Q."/>
            <person name="Rokhsar D.S."/>
        </authorList>
    </citation>
    <scope>NUCLEOTIDE SEQUENCE [LARGE SCALE GENOMIC DNA]</scope>
    <source>
        <strain evidence="4">CH2 X CH6</strain>
    </source>
</reference>
<dbReference type="InParanoid" id="A7T0T9"/>
<gene>
    <name evidence="3" type="ORF">NEMVEDRAFT_v1g195236</name>
</gene>
<dbReference type="GO" id="GO:0006301">
    <property type="term" value="P:DNA damage tolerance"/>
    <property type="evidence" value="ECO:0000318"/>
    <property type="project" value="GO_Central"/>
</dbReference>
<evidence type="ECO:0000313" key="3">
    <source>
        <dbReference type="EMBL" id="EDO30421.1"/>
    </source>
</evidence>
<sequence length="141" mass="16090">MAAKDSFKVPRNFRLLDELEEGQKGGDGTVSWGLESDDDMELYRWNGMILGPARTVFENRIYNLKIVCGPNYPQKPPTVKFVSKINMNGVNSKGEVEERQHPLLSRWNQGESIKSILTSLRKQMTEKQNCKLQQPPEGSTY</sequence>
<name>A7T0T9_NEMVE</name>
<dbReference type="Proteomes" id="UP000001593">
    <property type="component" value="Unassembled WGS sequence"/>
</dbReference>
<dbReference type="Gene3D" id="3.10.110.10">
    <property type="entry name" value="Ubiquitin Conjugating Enzyme"/>
    <property type="match status" value="1"/>
</dbReference>
<dbReference type="GO" id="GO:0005634">
    <property type="term" value="C:nucleus"/>
    <property type="evidence" value="ECO:0000318"/>
    <property type="project" value="GO_Central"/>
</dbReference>
<dbReference type="OrthoDB" id="6508832at2759"/>
<dbReference type="FunFam" id="3.10.110.10:FF:000026">
    <property type="entry name" value="Ubiquitin-conjugating enzyme E2 variant"/>
    <property type="match status" value="1"/>
</dbReference>
<dbReference type="InterPro" id="IPR000608">
    <property type="entry name" value="UBC"/>
</dbReference>
<organism evidence="3 4">
    <name type="scientific">Nematostella vectensis</name>
    <name type="common">Starlet sea anemone</name>
    <dbReference type="NCBI Taxonomy" id="45351"/>
    <lineage>
        <taxon>Eukaryota</taxon>
        <taxon>Metazoa</taxon>
        <taxon>Cnidaria</taxon>
        <taxon>Anthozoa</taxon>
        <taxon>Hexacorallia</taxon>
        <taxon>Actiniaria</taxon>
        <taxon>Edwardsiidae</taxon>
        <taxon>Nematostella</taxon>
    </lineage>
</organism>
<dbReference type="PhylomeDB" id="A7T0T9"/>
<dbReference type="OMA" id="GPESCSY"/>